<keyword evidence="1" id="KW-0067">ATP-binding</keyword>
<evidence type="ECO:0000313" key="4">
    <source>
        <dbReference type="EMBL" id="NXV73254.1"/>
    </source>
</evidence>
<dbReference type="PROSITE" id="PS50011">
    <property type="entry name" value="PROTEIN_KINASE_DOM"/>
    <property type="match status" value="1"/>
</dbReference>
<keyword evidence="5" id="KW-1185">Reference proteome</keyword>
<dbReference type="InterPro" id="IPR011009">
    <property type="entry name" value="Kinase-like_dom_sf"/>
</dbReference>
<feature type="binding site" evidence="1">
    <location>
        <position position="70"/>
    </location>
    <ligand>
        <name>ATP</name>
        <dbReference type="ChEBI" id="CHEBI:30616"/>
    </ligand>
</feature>
<feature type="non-terminal residue" evidence="4">
    <location>
        <position position="1"/>
    </location>
</feature>
<dbReference type="Gene3D" id="3.30.200.20">
    <property type="entry name" value="Phosphorylase Kinase, domain 1"/>
    <property type="match status" value="2"/>
</dbReference>
<evidence type="ECO:0000256" key="2">
    <source>
        <dbReference type="SAM" id="MobiDB-lite"/>
    </source>
</evidence>
<reference evidence="4 5" key="1">
    <citation type="submission" date="2019-09" db="EMBL/GenBank/DDBJ databases">
        <title>Bird 10,000 Genomes (B10K) Project - Family phase.</title>
        <authorList>
            <person name="Zhang G."/>
        </authorList>
    </citation>
    <scope>NUCLEOTIDE SEQUENCE [LARGE SCALE GENOMIC DNA]</scope>
    <source>
        <strain evidence="4">OUT-0055</strain>
        <tissue evidence="4">Blood</tissue>
    </source>
</reference>
<proteinExistence type="predicted"/>
<dbReference type="InterPro" id="IPR017441">
    <property type="entry name" value="Protein_kinase_ATP_BS"/>
</dbReference>
<dbReference type="OrthoDB" id="5973359at2759"/>
<feature type="domain" description="Protein kinase" evidence="3">
    <location>
        <begin position="39"/>
        <end position="156"/>
    </location>
</feature>
<dbReference type="PROSITE" id="PS00107">
    <property type="entry name" value="PROTEIN_KINASE_ATP"/>
    <property type="match status" value="1"/>
</dbReference>
<keyword evidence="4" id="KW-0418">Kinase</keyword>
<sequence>GVWGGRQGVPMLPHPPCTPKPPPPIPEPPKPPGLSRQHLSYIQEIGTGWFGKVILGELLGDPSPAQVVVKELRPGAGAPEQRRFLAEAQPYRFWGGWGGGWGGVWGVGVTLHPLPLPRSLQHPNLLQCLGLCGESGPLLLVMEYCQLVRGGLGGLG</sequence>
<dbReference type="InterPro" id="IPR000719">
    <property type="entry name" value="Prot_kinase_dom"/>
</dbReference>
<dbReference type="GO" id="GO:0005524">
    <property type="term" value="F:ATP binding"/>
    <property type="evidence" value="ECO:0007669"/>
    <property type="project" value="UniProtKB-UniRule"/>
</dbReference>
<gene>
    <name evidence="4" type="primary">Lmtk3</name>
    <name evidence="4" type="ORF">ATLROG_R14500</name>
</gene>
<dbReference type="Proteomes" id="UP000518911">
    <property type="component" value="Unassembled WGS sequence"/>
</dbReference>
<evidence type="ECO:0000259" key="3">
    <source>
        <dbReference type="PROSITE" id="PS50011"/>
    </source>
</evidence>
<name>A0A7L3W9R2_9GRUI</name>
<evidence type="ECO:0000256" key="1">
    <source>
        <dbReference type="PROSITE-ProRule" id="PRU10141"/>
    </source>
</evidence>
<keyword evidence="1" id="KW-0547">Nucleotide-binding</keyword>
<dbReference type="PANTHER" id="PTHR24417">
    <property type="entry name" value="SERINE/THREONINE-PROTEIN KINASE LMTK1"/>
    <property type="match status" value="1"/>
</dbReference>
<accession>A0A7L3W9R2</accession>
<organism evidence="4 5">
    <name type="scientific">Atlantisia rogersi</name>
    <name type="common">Inaccessible Island rail</name>
    <dbReference type="NCBI Taxonomy" id="2478892"/>
    <lineage>
        <taxon>Eukaryota</taxon>
        <taxon>Metazoa</taxon>
        <taxon>Chordata</taxon>
        <taxon>Craniata</taxon>
        <taxon>Vertebrata</taxon>
        <taxon>Euteleostomi</taxon>
        <taxon>Archelosauria</taxon>
        <taxon>Archosauria</taxon>
        <taxon>Dinosauria</taxon>
        <taxon>Saurischia</taxon>
        <taxon>Theropoda</taxon>
        <taxon>Coelurosauria</taxon>
        <taxon>Aves</taxon>
        <taxon>Neognathae</taxon>
        <taxon>Neoaves</taxon>
        <taxon>Gruiformes</taxon>
        <taxon>Rallidae</taxon>
        <taxon>Atlantisia</taxon>
    </lineage>
</organism>
<dbReference type="PANTHER" id="PTHR24417:SF2">
    <property type="entry name" value="SERINE_THREONINE-PROTEIN KINASE LMTK3"/>
    <property type="match status" value="1"/>
</dbReference>
<dbReference type="SUPFAM" id="SSF56112">
    <property type="entry name" value="Protein kinase-like (PK-like)"/>
    <property type="match status" value="1"/>
</dbReference>
<protein>
    <submittedName>
        <fullName evidence="4">LMTK3 kinase</fullName>
    </submittedName>
</protein>
<feature type="non-terminal residue" evidence="4">
    <location>
        <position position="156"/>
    </location>
</feature>
<comment type="caution">
    <text evidence="4">The sequence shown here is derived from an EMBL/GenBank/DDBJ whole genome shotgun (WGS) entry which is preliminary data.</text>
</comment>
<feature type="compositionally biased region" description="Pro residues" evidence="2">
    <location>
        <begin position="12"/>
        <end position="32"/>
    </location>
</feature>
<feature type="region of interest" description="Disordered" evidence="2">
    <location>
        <begin position="1"/>
        <end position="36"/>
    </location>
</feature>
<keyword evidence="4" id="KW-0808">Transferase</keyword>
<dbReference type="AlphaFoldDB" id="A0A7L3W9R2"/>
<dbReference type="EMBL" id="VZUJ01055124">
    <property type="protein sequence ID" value="NXV73254.1"/>
    <property type="molecule type" value="Genomic_DNA"/>
</dbReference>
<dbReference type="GO" id="GO:0004672">
    <property type="term" value="F:protein kinase activity"/>
    <property type="evidence" value="ECO:0007669"/>
    <property type="project" value="InterPro"/>
</dbReference>
<evidence type="ECO:0000313" key="5">
    <source>
        <dbReference type="Proteomes" id="UP000518911"/>
    </source>
</evidence>